<sequence length="118" mass="12978">MRVLVSALVGIALFAGCLGVWWFYFPVWKVETSVRKQLPDGFATFSGVKYNRSTGAGCGYVNVGSRPGLPRGTTHFVLLADGSLKFDPDDRMTGTTLQQLEALRKHTDYLALVYARCA</sequence>
<organism evidence="1 2">
    <name type="scientific">Variovorax ureilyticus</name>
    <dbReference type="NCBI Taxonomy" id="1836198"/>
    <lineage>
        <taxon>Bacteria</taxon>
        <taxon>Pseudomonadati</taxon>
        <taxon>Pseudomonadota</taxon>
        <taxon>Betaproteobacteria</taxon>
        <taxon>Burkholderiales</taxon>
        <taxon>Comamonadaceae</taxon>
        <taxon>Variovorax</taxon>
    </lineage>
</organism>
<evidence type="ECO:0000313" key="1">
    <source>
        <dbReference type="EMBL" id="MEJ8813323.1"/>
    </source>
</evidence>
<dbReference type="RefSeq" id="WP_340358560.1">
    <property type="nucleotide sequence ID" value="NZ_JBBKZU010000008.1"/>
</dbReference>
<evidence type="ECO:0000313" key="2">
    <source>
        <dbReference type="Proteomes" id="UP001365846"/>
    </source>
</evidence>
<protein>
    <submittedName>
        <fullName evidence="1">Uncharacterized protein</fullName>
    </submittedName>
</protein>
<name>A0ABU8VI30_9BURK</name>
<comment type="caution">
    <text evidence="1">The sequence shown here is derived from an EMBL/GenBank/DDBJ whole genome shotgun (WGS) entry which is preliminary data.</text>
</comment>
<gene>
    <name evidence="1" type="ORF">WKW77_19705</name>
</gene>
<dbReference type="Proteomes" id="UP001365846">
    <property type="component" value="Unassembled WGS sequence"/>
</dbReference>
<keyword evidence="2" id="KW-1185">Reference proteome</keyword>
<accession>A0ABU8VI30</accession>
<proteinExistence type="predicted"/>
<dbReference type="PROSITE" id="PS51257">
    <property type="entry name" value="PROKAR_LIPOPROTEIN"/>
    <property type="match status" value="1"/>
</dbReference>
<dbReference type="EMBL" id="JBBKZU010000008">
    <property type="protein sequence ID" value="MEJ8813323.1"/>
    <property type="molecule type" value="Genomic_DNA"/>
</dbReference>
<reference evidence="1 2" key="1">
    <citation type="submission" date="2024-03" db="EMBL/GenBank/DDBJ databases">
        <title>Novel species of the genus Variovorax.</title>
        <authorList>
            <person name="Liu Q."/>
            <person name="Xin Y.-H."/>
        </authorList>
    </citation>
    <scope>NUCLEOTIDE SEQUENCE [LARGE SCALE GENOMIC DNA]</scope>
    <source>
        <strain evidence="1 2">KACC 18899</strain>
    </source>
</reference>